<dbReference type="EMBL" id="CAEZTI010000020">
    <property type="protein sequence ID" value="CAB4558073.1"/>
    <property type="molecule type" value="Genomic_DNA"/>
</dbReference>
<gene>
    <name evidence="1" type="ORF">UFOPK1619_00196</name>
</gene>
<evidence type="ECO:0000313" key="1">
    <source>
        <dbReference type="EMBL" id="CAB4558073.1"/>
    </source>
</evidence>
<accession>A0A6J6D6Z3</accession>
<dbReference type="AlphaFoldDB" id="A0A6J6D6Z3"/>
<dbReference type="InterPro" id="IPR021441">
    <property type="entry name" value="DUF3090"/>
</dbReference>
<dbReference type="Pfam" id="PF11290">
    <property type="entry name" value="DUF3090"/>
    <property type="match status" value="1"/>
</dbReference>
<name>A0A6J6D6Z3_9ZZZZ</name>
<dbReference type="NCBIfam" id="TIGR03847">
    <property type="entry name" value="conserved hypothetical protein"/>
    <property type="match status" value="1"/>
</dbReference>
<proteinExistence type="predicted"/>
<reference evidence="1" key="1">
    <citation type="submission" date="2020-05" db="EMBL/GenBank/DDBJ databases">
        <authorList>
            <person name="Chiriac C."/>
            <person name="Salcher M."/>
            <person name="Ghai R."/>
            <person name="Kavagutti S V."/>
        </authorList>
    </citation>
    <scope>NUCLEOTIDE SEQUENCE</scope>
</reference>
<protein>
    <submittedName>
        <fullName evidence="1">Unannotated protein</fullName>
    </submittedName>
</protein>
<sequence>MGFYYDFENADAFATGAIGQPGDRTFYMQVRADGRTVSVKCEKQQVAALAEYLRTMLADMPDTSKDIDNMSATLQSPVEQDFVLGSVGLGVDRPNMRMVVQLEEMVLVDEDDEDVFDLLDESDDDEDPSTVVRVLLTPSQARAFCDTADLFLNAGRETCKWCGSPKNPAGHACPRFN</sequence>
<organism evidence="1">
    <name type="scientific">freshwater metagenome</name>
    <dbReference type="NCBI Taxonomy" id="449393"/>
    <lineage>
        <taxon>unclassified sequences</taxon>
        <taxon>metagenomes</taxon>
        <taxon>ecological metagenomes</taxon>
    </lineage>
</organism>